<evidence type="ECO:0000313" key="1">
    <source>
        <dbReference type="EMBL" id="EFI92009.1"/>
    </source>
</evidence>
<dbReference type="Proteomes" id="UP000007431">
    <property type="component" value="Unassembled WGS sequence"/>
</dbReference>
<dbReference type="VEuPathDB" id="FungiDB:SCHCODRAFT_02591340"/>
<keyword evidence="2" id="KW-1185">Reference proteome</keyword>
<dbReference type="AlphaFoldDB" id="D8QJL1"/>
<accession>D8QJL1</accession>
<feature type="non-terminal residue" evidence="1">
    <location>
        <position position="588"/>
    </location>
</feature>
<dbReference type="HOGENOM" id="CLU_029146_0_0_1"/>
<reference evidence="1 2" key="1">
    <citation type="journal article" date="2010" name="Nat. Biotechnol.">
        <title>Genome sequence of the model mushroom Schizophyllum commune.</title>
        <authorList>
            <person name="Ohm R.A."/>
            <person name="de Jong J.F."/>
            <person name="Lugones L.G."/>
            <person name="Aerts A."/>
            <person name="Kothe E."/>
            <person name="Stajich J.E."/>
            <person name="de Vries R.P."/>
            <person name="Record E."/>
            <person name="Levasseur A."/>
            <person name="Baker S.E."/>
            <person name="Bartholomew K.A."/>
            <person name="Coutinho P.M."/>
            <person name="Erdmann S."/>
            <person name="Fowler T.J."/>
            <person name="Gathman A.C."/>
            <person name="Lombard V."/>
            <person name="Henrissat B."/>
            <person name="Knabe N."/>
            <person name="Kuees U."/>
            <person name="Lilly W.W."/>
            <person name="Lindquist E."/>
            <person name="Lucas S."/>
            <person name="Magnuson J.K."/>
            <person name="Piumi F."/>
            <person name="Raudaskoski M."/>
            <person name="Salamov A."/>
            <person name="Schmutz J."/>
            <person name="Schwarze F.W.M.R."/>
            <person name="vanKuyk P.A."/>
            <person name="Horton J.S."/>
            <person name="Grigoriev I.V."/>
            <person name="Woesten H.A.B."/>
        </authorList>
    </citation>
    <scope>NUCLEOTIDE SEQUENCE [LARGE SCALE GENOMIC DNA]</scope>
    <source>
        <strain evidence="2">H4-8 / FGSC 9210</strain>
    </source>
</reference>
<dbReference type="RefSeq" id="XP_003026912.1">
    <property type="nucleotide sequence ID" value="XM_003026866.1"/>
</dbReference>
<sequence>MEESRRISARLKREREELQLLTSLADQLCDIDPFPPGYNYSKTLKKLVGILEKPNRTAFSSLSSDPVIHSIMEQNIEVLDIIGLSFEAFGAISSAGRDDRMTSTVPLTSMRALWPHIIRWAVTLHPPLHRPTLPDGGSTVRRIIRAYFMMSLEGTPDANVFLQAHPILITHLIDLWLRFPQYIAASEPDALETVGMPISLMESLHHILVRKDTSPSGDDRALFVNHLRRALGGQHTAYTVMAQHTNYLVRLPHKPAFMDFPIQQQIWADHFNLMINVVSMLEFKRARIPGKAVFAVVAGATRCLDTVDTREGALLAIHLLDVLCQTASSNKALAYAMEAGVFDVLRKLEQSASEGAHLDGHIAGFIHFICAGLYQARVLRAFIRRHPRKLMPRLKPVPPTEVSWTSIATISDAARELYRQSHDLKEWKKDLIMSWCEFVHARRCTTARVAASGCTTLYIERLAVEKPGRGVFMARAISLDDTFFICSSTRFFIITAFSMIREQIIEALASRRKAVKPPLVTQPVIFFDLTNILSGGRSQVYLRTSYMPDATPRAHSTILSEVALRAGKHSITKTIPLILDLEDFGISQ</sequence>
<dbReference type="OrthoDB" id="2882433at2759"/>
<dbReference type="KEGG" id="scm:SCHCO_02591340"/>
<dbReference type="InParanoid" id="D8QJL1"/>
<organism evidence="2">
    <name type="scientific">Schizophyllum commune (strain H4-8 / FGSC 9210)</name>
    <name type="common">Split gill fungus</name>
    <dbReference type="NCBI Taxonomy" id="578458"/>
    <lineage>
        <taxon>Eukaryota</taxon>
        <taxon>Fungi</taxon>
        <taxon>Dikarya</taxon>
        <taxon>Basidiomycota</taxon>
        <taxon>Agaricomycotina</taxon>
        <taxon>Agaricomycetes</taxon>
        <taxon>Agaricomycetidae</taxon>
        <taxon>Agaricales</taxon>
        <taxon>Schizophyllaceae</taxon>
        <taxon>Schizophyllum</taxon>
    </lineage>
</organism>
<name>D8QJL1_SCHCM</name>
<dbReference type="GeneID" id="9593101"/>
<protein>
    <submittedName>
        <fullName evidence="1">Uncharacterized protein</fullName>
    </submittedName>
</protein>
<evidence type="ECO:0000313" key="2">
    <source>
        <dbReference type="Proteomes" id="UP000007431"/>
    </source>
</evidence>
<dbReference type="EMBL" id="GL377314">
    <property type="protein sequence ID" value="EFI92009.1"/>
    <property type="molecule type" value="Genomic_DNA"/>
</dbReference>
<proteinExistence type="predicted"/>
<gene>
    <name evidence="1" type="ORF">SCHCODRAFT_114035</name>
</gene>